<evidence type="ECO:0000313" key="2">
    <source>
        <dbReference type="WBParaSite" id="ES5_v2.g21510.t1"/>
    </source>
</evidence>
<organism evidence="1 2">
    <name type="scientific">Panagrolaimus sp. ES5</name>
    <dbReference type="NCBI Taxonomy" id="591445"/>
    <lineage>
        <taxon>Eukaryota</taxon>
        <taxon>Metazoa</taxon>
        <taxon>Ecdysozoa</taxon>
        <taxon>Nematoda</taxon>
        <taxon>Chromadorea</taxon>
        <taxon>Rhabditida</taxon>
        <taxon>Tylenchina</taxon>
        <taxon>Panagrolaimomorpha</taxon>
        <taxon>Panagrolaimoidea</taxon>
        <taxon>Panagrolaimidae</taxon>
        <taxon>Panagrolaimus</taxon>
    </lineage>
</organism>
<proteinExistence type="predicted"/>
<dbReference type="WBParaSite" id="ES5_v2.g21510.t1">
    <property type="protein sequence ID" value="ES5_v2.g21510.t1"/>
    <property type="gene ID" value="ES5_v2.g21510"/>
</dbReference>
<protein>
    <submittedName>
        <fullName evidence="2">PX domain-containing protein</fullName>
    </submittedName>
</protein>
<accession>A0AC34FX54</accession>
<sequence length="207" mass="23234">MSTLLPDESYCKSELGTLLYGGRKNHEYKAEVVDHREINGLFSHVEYDVVITVMPTDQIVNEPKKFKAATRYKEVNKLHGQLSIIHKQLYLKESVPKYPGPVMFGANSPEVTQERRKATGTFLNFVVNNAVLCKTKVLQEFVENFEELFENASAASKVTIPTSDRPLSDLCSPVLGSLETGLQLPKQCSVESGPEELTEEEERVVRS</sequence>
<dbReference type="Proteomes" id="UP000887579">
    <property type="component" value="Unplaced"/>
</dbReference>
<evidence type="ECO:0000313" key="1">
    <source>
        <dbReference type="Proteomes" id="UP000887579"/>
    </source>
</evidence>
<reference evidence="2" key="1">
    <citation type="submission" date="2022-11" db="UniProtKB">
        <authorList>
            <consortium name="WormBaseParasite"/>
        </authorList>
    </citation>
    <scope>IDENTIFICATION</scope>
</reference>
<name>A0AC34FX54_9BILA</name>